<dbReference type="InterPro" id="IPR058601">
    <property type="entry name" value="Phage_phiTE_015-like"/>
</dbReference>
<keyword evidence="2" id="KW-1185">Reference proteome</keyword>
<name>A0ABN4Z5V1_PANSE</name>
<proteinExistence type="predicted"/>
<dbReference type="EMBL" id="CP017581">
    <property type="protein sequence ID" value="ARF50013.1"/>
    <property type="molecule type" value="Genomic_DNA"/>
</dbReference>
<protein>
    <submittedName>
        <fullName evidence="1">Uncharacterized protein</fullName>
    </submittedName>
</protein>
<evidence type="ECO:0000313" key="2">
    <source>
        <dbReference type="Proteomes" id="UP000192380"/>
    </source>
</evidence>
<accession>A0ABN4Z5V1</accession>
<sequence length="69" mass="8247">MHQLTASEASNDEMERQRFEKWFSEQYKEVASLQGDYWFSIKSGIYERIRTRVAWEAWQAALKSKQGEV</sequence>
<dbReference type="Proteomes" id="UP000192380">
    <property type="component" value="Chromosome"/>
</dbReference>
<organism evidence="1 2">
    <name type="scientific">Pantoea stewartii subsp. stewartii DC283</name>
    <dbReference type="NCBI Taxonomy" id="660596"/>
    <lineage>
        <taxon>Bacteria</taxon>
        <taxon>Pseudomonadati</taxon>
        <taxon>Pseudomonadota</taxon>
        <taxon>Gammaproteobacteria</taxon>
        <taxon>Enterobacterales</taxon>
        <taxon>Erwiniaceae</taxon>
        <taxon>Pantoea</taxon>
    </lineage>
</organism>
<dbReference type="Pfam" id="PF26207">
    <property type="entry name" value="Phage_phiTE_015"/>
    <property type="match status" value="1"/>
</dbReference>
<evidence type="ECO:0000313" key="1">
    <source>
        <dbReference type="EMBL" id="ARF50013.1"/>
    </source>
</evidence>
<dbReference type="RefSeq" id="WP_044242100.1">
    <property type="nucleotide sequence ID" value="NZ_AHIE01000017.1"/>
</dbReference>
<gene>
    <name evidence="1" type="ORF">DSJ_12105</name>
</gene>
<reference evidence="1 2" key="1">
    <citation type="submission" date="2016-10" db="EMBL/GenBank/DDBJ databases">
        <title>Complete Genome Assembly of Pantoea stewartii subsp. stewartii DC283, a Corn Pathogen.</title>
        <authorList>
            <person name="Duong D.A."/>
            <person name="Stevens A.M."/>
            <person name="Jensen R.V."/>
        </authorList>
    </citation>
    <scope>NUCLEOTIDE SEQUENCE [LARGE SCALE GENOMIC DNA]</scope>
    <source>
        <strain evidence="1 2">DC283</strain>
    </source>
</reference>